<comment type="caution">
    <text evidence="1">The sequence shown here is derived from an EMBL/GenBank/DDBJ whole genome shotgun (WGS) entry which is preliminary data.</text>
</comment>
<protein>
    <submittedName>
        <fullName evidence="1">Uncharacterized protein</fullName>
    </submittedName>
</protein>
<sequence>MKPALSLGPGELPHPSKHTGLSNLSLALEKLKIPPPPRPATTLGFNSDSRSASTALDSKSAPKSRDDSTIRLGNGLPSGVRACTTPLRRVATDGSMASFGPNAHVSSSKPTALVNPLARSSDAGPMMKKINLHSGIVVGKSSLTKPKGFVYGGVGNIRPFERVSKKSSLPVVEASPVKETENARAGNLDESDLPSTSGIFAAPLAARKEGNGPADASTVVTAVEPMKLQEAIAEQGGVFGADCSSPEHGQAESLDTWQHASRRASLASQFLQQTLAVLPSTPSPPKASSSKSKAERLQMSSQSARTGLRSRSNSDVGGPRGVPRARSNDQEVGATVSRPGSTAAASSSSTKPSSLKVLKACTIFVDVRTDDGDDAGGLFVDMLKGLGAKIIGRAGQSCTHIVYKNGLMSTLTKYRLMREPKPFVVGISWVVECVEQCRRVGEENFLVDLEGLNIAGNNKVSVSCGRRVPWDSP</sequence>
<proteinExistence type="predicted"/>
<reference evidence="1" key="1">
    <citation type="submission" date="2021-03" db="EMBL/GenBank/DDBJ databases">
        <title>Evolutionary priming and transition to the ectomycorrhizal habit in an iconic lineage of mushroom-forming fungi: is preadaptation a requirement?</title>
        <authorList>
            <consortium name="DOE Joint Genome Institute"/>
            <person name="Looney B.P."/>
            <person name="Miyauchi S."/>
            <person name="Morin E."/>
            <person name="Drula E."/>
            <person name="Courty P.E."/>
            <person name="Chicoki N."/>
            <person name="Fauchery L."/>
            <person name="Kohler A."/>
            <person name="Kuo A."/>
            <person name="LaButti K."/>
            <person name="Pangilinan J."/>
            <person name="Lipzen A."/>
            <person name="Riley R."/>
            <person name="Andreopoulos W."/>
            <person name="He G."/>
            <person name="Johnson J."/>
            <person name="Barry K.W."/>
            <person name="Grigoriev I.V."/>
            <person name="Nagy L."/>
            <person name="Hibbett D."/>
            <person name="Henrissat B."/>
            <person name="Matheny P.B."/>
            <person name="Labbe J."/>
            <person name="Martin A.F."/>
        </authorList>
    </citation>
    <scope>NUCLEOTIDE SEQUENCE</scope>
    <source>
        <strain evidence="1">BPL698</strain>
    </source>
</reference>
<accession>A0ACC0U5W8</accession>
<organism evidence="1 2">
    <name type="scientific">Russula earlei</name>
    <dbReference type="NCBI Taxonomy" id="71964"/>
    <lineage>
        <taxon>Eukaryota</taxon>
        <taxon>Fungi</taxon>
        <taxon>Dikarya</taxon>
        <taxon>Basidiomycota</taxon>
        <taxon>Agaricomycotina</taxon>
        <taxon>Agaricomycetes</taxon>
        <taxon>Russulales</taxon>
        <taxon>Russulaceae</taxon>
        <taxon>Russula</taxon>
    </lineage>
</organism>
<evidence type="ECO:0000313" key="1">
    <source>
        <dbReference type="EMBL" id="KAI9462615.1"/>
    </source>
</evidence>
<keyword evidence="2" id="KW-1185">Reference proteome</keyword>
<name>A0ACC0U5W8_9AGAM</name>
<dbReference type="Proteomes" id="UP001207468">
    <property type="component" value="Unassembled WGS sequence"/>
</dbReference>
<dbReference type="EMBL" id="JAGFNK010000167">
    <property type="protein sequence ID" value="KAI9462615.1"/>
    <property type="molecule type" value="Genomic_DNA"/>
</dbReference>
<gene>
    <name evidence="1" type="ORF">F5148DRAFT_982750</name>
</gene>
<evidence type="ECO:0000313" key="2">
    <source>
        <dbReference type="Proteomes" id="UP001207468"/>
    </source>
</evidence>